<sequence>MGKVTRTALRLTIRKKLLMMSLTLLILPVLVLGAVAYQISVKETNALIESKLSSSVNLALALIENLEKSVKSGLLTEVEAQEQVRTLLLGARDEDGTRPINKSIDLGTNGYFFILDDKGKLLAHPKLEGENIWDKQTSNGTYYIQDLIKAALDGGGATYYKWPLPISDNKSNNQEGEALKISYAKLSPTWGWVVASGSYMKDYNTGQQNILQSIITTLIICVVIGVAVILLFSQHISKPIIRIAREAERIAQGDLSGDEIIVHNRDEIGQLGSSFNQLSRNIRKLVENLSLSSNSLASSSKQLSSTLGETTGAIYQTSTSIADVANNNEIQAISAQETSRSIEEMVEGIQRVAEASSHAYQLSVLTLKEADTGNGLLINTSLQMKAVSDSIDNLSIAVTELNDQSEQIETIVSTIKGISEQTNLLALNAAFEAARSGEHGKGFGVVASEVRKLAGQTSEAAEQVSAMIEEIRQSIGKAHLSMSKGQNEVAAGVRSIDETGKAFERIVEATRTIVDQVKDSTSAAHQMSASSEQISASVIEVEQVSLHSAAAAQSVSASVEEQLASMEEIASSAAKLRDMSDEMRTVVNRFKMG</sequence>
<dbReference type="PROSITE" id="PS50885">
    <property type="entry name" value="HAMP"/>
    <property type="match status" value="1"/>
</dbReference>
<dbReference type="InterPro" id="IPR004089">
    <property type="entry name" value="MCPsignal_dom"/>
</dbReference>
<gene>
    <name evidence="12" type="ORF">PBAT_16855</name>
</gene>
<evidence type="ECO:0000256" key="2">
    <source>
        <dbReference type="ARBA" id="ARBA00022475"/>
    </source>
</evidence>
<evidence type="ECO:0000256" key="7">
    <source>
        <dbReference type="ARBA" id="ARBA00029447"/>
    </source>
</evidence>
<evidence type="ECO:0000256" key="1">
    <source>
        <dbReference type="ARBA" id="ARBA00004651"/>
    </source>
</evidence>
<evidence type="ECO:0000256" key="4">
    <source>
        <dbReference type="ARBA" id="ARBA00022989"/>
    </source>
</evidence>
<dbReference type="SMART" id="SM00283">
    <property type="entry name" value="MA"/>
    <property type="match status" value="1"/>
</dbReference>
<dbReference type="InterPro" id="IPR003660">
    <property type="entry name" value="HAMP_dom"/>
</dbReference>
<dbReference type="RefSeq" id="WP_068651059.1">
    <property type="nucleotide sequence ID" value="NZ_CP043611.1"/>
</dbReference>
<feature type="domain" description="HAMP" evidence="11">
    <location>
        <begin position="234"/>
        <end position="287"/>
    </location>
</feature>
<dbReference type="Gene3D" id="6.10.340.10">
    <property type="match status" value="1"/>
</dbReference>
<dbReference type="CDD" id="cd11386">
    <property type="entry name" value="MCP_signal"/>
    <property type="match status" value="1"/>
</dbReference>
<dbReference type="SUPFAM" id="SSF58104">
    <property type="entry name" value="Methyl-accepting chemotaxis protein (MCP) signaling domain"/>
    <property type="match status" value="1"/>
</dbReference>
<dbReference type="PANTHER" id="PTHR32089:SF112">
    <property type="entry name" value="LYSOZYME-LIKE PROTEIN-RELATED"/>
    <property type="match status" value="1"/>
</dbReference>
<keyword evidence="4 9" id="KW-1133">Transmembrane helix</keyword>
<evidence type="ECO:0000256" key="8">
    <source>
        <dbReference type="PROSITE-ProRule" id="PRU00284"/>
    </source>
</evidence>
<keyword evidence="2" id="KW-1003">Cell membrane</keyword>
<evidence type="ECO:0000256" key="9">
    <source>
        <dbReference type="SAM" id="Phobius"/>
    </source>
</evidence>
<dbReference type="Pfam" id="PF17200">
    <property type="entry name" value="sCache_2"/>
    <property type="match status" value="1"/>
</dbReference>
<evidence type="ECO:0000313" key="13">
    <source>
        <dbReference type="Proteomes" id="UP000077355"/>
    </source>
</evidence>
<feature type="transmembrane region" description="Helical" evidence="9">
    <location>
        <begin position="210"/>
        <end position="232"/>
    </location>
</feature>
<dbReference type="PROSITE" id="PS50111">
    <property type="entry name" value="CHEMOTAXIS_TRANSDUC_2"/>
    <property type="match status" value="1"/>
</dbReference>
<feature type="domain" description="Methyl-accepting transducer" evidence="10">
    <location>
        <begin position="306"/>
        <end position="542"/>
    </location>
</feature>
<name>A0A168LVH0_9BACL</name>
<dbReference type="SMART" id="SM00304">
    <property type="entry name" value="HAMP"/>
    <property type="match status" value="1"/>
</dbReference>
<dbReference type="AlphaFoldDB" id="A0A168LVH0"/>
<comment type="subcellular location">
    <subcellularLocation>
        <location evidence="1">Cell membrane</location>
        <topology evidence="1">Multi-pass membrane protein</topology>
    </subcellularLocation>
</comment>
<dbReference type="Gene3D" id="1.10.287.950">
    <property type="entry name" value="Methyl-accepting chemotaxis protein"/>
    <property type="match status" value="1"/>
</dbReference>
<dbReference type="Pfam" id="PF00015">
    <property type="entry name" value="MCPsignal"/>
    <property type="match status" value="1"/>
</dbReference>
<dbReference type="Pfam" id="PF00672">
    <property type="entry name" value="HAMP"/>
    <property type="match status" value="1"/>
</dbReference>
<protein>
    <recommendedName>
        <fullName evidence="14">Chemotaxis protein</fullName>
    </recommendedName>
</protein>
<reference evidence="12 13" key="1">
    <citation type="submission" date="2016-03" db="EMBL/GenBank/DDBJ databases">
        <title>Draft genome sequence of Paenibacillus antarcticus CECT 5836.</title>
        <authorList>
            <person name="Shin S.-K."/>
            <person name="Yi H."/>
        </authorList>
    </citation>
    <scope>NUCLEOTIDE SEQUENCE [LARGE SCALE GENOMIC DNA]</scope>
    <source>
        <strain evidence="12 13">CECT 5836</strain>
    </source>
</reference>
<proteinExistence type="inferred from homology"/>
<dbReference type="PANTHER" id="PTHR32089">
    <property type="entry name" value="METHYL-ACCEPTING CHEMOTAXIS PROTEIN MCPB"/>
    <property type="match status" value="1"/>
</dbReference>
<evidence type="ECO:0000256" key="6">
    <source>
        <dbReference type="ARBA" id="ARBA00023224"/>
    </source>
</evidence>
<keyword evidence="6 8" id="KW-0807">Transducer</keyword>
<accession>A0A168LVH0</accession>
<keyword evidence="3 9" id="KW-0812">Transmembrane</keyword>
<keyword evidence="13" id="KW-1185">Reference proteome</keyword>
<comment type="similarity">
    <text evidence="7">Belongs to the methyl-accepting chemotaxis (MCP) protein family.</text>
</comment>
<dbReference type="Gene3D" id="3.30.450.20">
    <property type="entry name" value="PAS domain"/>
    <property type="match status" value="1"/>
</dbReference>
<dbReference type="CDD" id="cd06225">
    <property type="entry name" value="HAMP"/>
    <property type="match status" value="1"/>
</dbReference>
<evidence type="ECO:0000256" key="5">
    <source>
        <dbReference type="ARBA" id="ARBA00023136"/>
    </source>
</evidence>
<comment type="caution">
    <text evidence="12">The sequence shown here is derived from an EMBL/GenBank/DDBJ whole genome shotgun (WGS) entry which is preliminary data.</text>
</comment>
<dbReference type="InterPro" id="IPR033480">
    <property type="entry name" value="sCache_2"/>
</dbReference>
<dbReference type="GO" id="GO:0007165">
    <property type="term" value="P:signal transduction"/>
    <property type="evidence" value="ECO:0007669"/>
    <property type="project" value="UniProtKB-KW"/>
</dbReference>
<evidence type="ECO:0000256" key="3">
    <source>
        <dbReference type="ARBA" id="ARBA00022692"/>
    </source>
</evidence>
<dbReference type="EMBL" id="LVJI01000024">
    <property type="protein sequence ID" value="OAB43892.1"/>
    <property type="molecule type" value="Genomic_DNA"/>
</dbReference>
<dbReference type="SMART" id="SM01049">
    <property type="entry name" value="Cache_2"/>
    <property type="match status" value="1"/>
</dbReference>
<evidence type="ECO:0008006" key="14">
    <source>
        <dbReference type="Google" id="ProtNLM"/>
    </source>
</evidence>
<evidence type="ECO:0000313" key="12">
    <source>
        <dbReference type="EMBL" id="OAB43892.1"/>
    </source>
</evidence>
<dbReference type="Proteomes" id="UP000077355">
    <property type="component" value="Unassembled WGS sequence"/>
</dbReference>
<dbReference type="GO" id="GO:0005886">
    <property type="term" value="C:plasma membrane"/>
    <property type="evidence" value="ECO:0007669"/>
    <property type="project" value="UniProtKB-SubCell"/>
</dbReference>
<organism evidence="12 13">
    <name type="scientific">Paenibacillus antarcticus</name>
    <dbReference type="NCBI Taxonomy" id="253703"/>
    <lineage>
        <taxon>Bacteria</taxon>
        <taxon>Bacillati</taxon>
        <taxon>Bacillota</taxon>
        <taxon>Bacilli</taxon>
        <taxon>Bacillales</taxon>
        <taxon>Paenibacillaceae</taxon>
        <taxon>Paenibacillus</taxon>
    </lineage>
</organism>
<keyword evidence="5 9" id="KW-0472">Membrane</keyword>
<evidence type="ECO:0000259" key="10">
    <source>
        <dbReference type="PROSITE" id="PS50111"/>
    </source>
</evidence>
<evidence type="ECO:0000259" key="11">
    <source>
        <dbReference type="PROSITE" id="PS50885"/>
    </source>
</evidence>